<dbReference type="STRING" id="1797460.A3E73_02475"/>
<accession>A0A1F5DKA7</accession>
<dbReference type="InterPro" id="IPR001173">
    <property type="entry name" value="Glyco_trans_2-like"/>
</dbReference>
<comment type="caution">
    <text evidence="2">The sequence shown here is derived from an EMBL/GenBank/DDBJ whole genome shotgun (WGS) entry which is preliminary data.</text>
</comment>
<sequence length="261" mass="30440">MKLSVIVLTRNNQEFIGKCLESVKGWAKEIVVIDAGSTDKTLSIAKKYNCRIIHQPWLGFSRQRTLGAQKATSEWVFYLDADERMGKELKKEIDRLSKAPAEAGFQVKRKNFILGKWLQKGGWYPDRQTRLINKTKLNQWVGRIHEYPSLTGATGSLEAPIVHLTHRGINWNLKKTITYTDQVADLMYRAGKFRLRWWHLFTAPLRQFWHRGIVKGGLFEGMEGLITVLYQVFDTFITYAKLWEKQQTESMKQKYQKLDGR</sequence>
<dbReference type="AlphaFoldDB" id="A0A1F5DKA7"/>
<dbReference type="EMBL" id="MEZN01000040">
    <property type="protein sequence ID" value="OGD55592.1"/>
    <property type="molecule type" value="Genomic_DNA"/>
</dbReference>
<dbReference type="PANTHER" id="PTHR43630:SF2">
    <property type="entry name" value="GLYCOSYLTRANSFERASE"/>
    <property type="match status" value="1"/>
</dbReference>
<feature type="domain" description="Glycosyltransferase 2-like" evidence="1">
    <location>
        <begin position="4"/>
        <end position="136"/>
    </location>
</feature>
<organism evidence="2 3">
    <name type="scientific">Candidatus Beckwithbacteria bacterium RIFCSPHIGHO2_12_FULL_47_17</name>
    <dbReference type="NCBI Taxonomy" id="1797460"/>
    <lineage>
        <taxon>Bacteria</taxon>
        <taxon>Candidatus Beckwithiibacteriota</taxon>
    </lineage>
</organism>
<evidence type="ECO:0000313" key="2">
    <source>
        <dbReference type="EMBL" id="OGD55592.1"/>
    </source>
</evidence>
<evidence type="ECO:0000313" key="3">
    <source>
        <dbReference type="Proteomes" id="UP000176791"/>
    </source>
</evidence>
<dbReference type="CDD" id="cd02511">
    <property type="entry name" value="Beta4Glucosyltransferase"/>
    <property type="match status" value="1"/>
</dbReference>
<gene>
    <name evidence="2" type="ORF">A3E73_02475</name>
</gene>
<dbReference type="Gene3D" id="3.90.550.10">
    <property type="entry name" value="Spore Coat Polysaccharide Biosynthesis Protein SpsA, Chain A"/>
    <property type="match status" value="1"/>
</dbReference>
<dbReference type="PANTHER" id="PTHR43630">
    <property type="entry name" value="POLY-BETA-1,6-N-ACETYL-D-GLUCOSAMINE SYNTHASE"/>
    <property type="match status" value="1"/>
</dbReference>
<evidence type="ECO:0000259" key="1">
    <source>
        <dbReference type="Pfam" id="PF00535"/>
    </source>
</evidence>
<name>A0A1F5DKA7_9BACT</name>
<dbReference type="SUPFAM" id="SSF53448">
    <property type="entry name" value="Nucleotide-diphospho-sugar transferases"/>
    <property type="match status" value="1"/>
</dbReference>
<dbReference type="Proteomes" id="UP000176791">
    <property type="component" value="Unassembled WGS sequence"/>
</dbReference>
<reference evidence="2 3" key="1">
    <citation type="journal article" date="2016" name="Nat. Commun.">
        <title>Thousands of microbial genomes shed light on interconnected biogeochemical processes in an aquifer system.</title>
        <authorList>
            <person name="Anantharaman K."/>
            <person name="Brown C.T."/>
            <person name="Hug L.A."/>
            <person name="Sharon I."/>
            <person name="Castelle C.J."/>
            <person name="Probst A.J."/>
            <person name="Thomas B.C."/>
            <person name="Singh A."/>
            <person name="Wilkins M.J."/>
            <person name="Karaoz U."/>
            <person name="Brodie E.L."/>
            <person name="Williams K.H."/>
            <person name="Hubbard S.S."/>
            <person name="Banfield J.F."/>
        </authorList>
    </citation>
    <scope>NUCLEOTIDE SEQUENCE [LARGE SCALE GENOMIC DNA]</scope>
</reference>
<proteinExistence type="predicted"/>
<dbReference type="Pfam" id="PF00535">
    <property type="entry name" value="Glycos_transf_2"/>
    <property type="match status" value="1"/>
</dbReference>
<dbReference type="InterPro" id="IPR029044">
    <property type="entry name" value="Nucleotide-diphossugar_trans"/>
</dbReference>
<protein>
    <recommendedName>
        <fullName evidence="1">Glycosyltransferase 2-like domain-containing protein</fullName>
    </recommendedName>
</protein>